<dbReference type="Pfam" id="PF00005">
    <property type="entry name" value="ABC_tran"/>
    <property type="match status" value="1"/>
</dbReference>
<reference evidence="6" key="2">
    <citation type="submission" date="2024-06" db="EMBL/GenBank/DDBJ databases">
        <authorList>
            <person name="Petrova K.O."/>
            <person name="Toshchakov S.V."/>
            <person name="Boltjanskaja Y.V."/>
            <person name="Kevbrin V."/>
        </authorList>
    </citation>
    <scope>NUCLEOTIDE SEQUENCE</scope>
    <source>
        <strain evidence="6">Z-910T</strain>
    </source>
</reference>
<protein>
    <submittedName>
        <fullName evidence="6">ABC transporter ATP-binding protein</fullName>
    </submittedName>
</protein>
<evidence type="ECO:0000256" key="4">
    <source>
        <dbReference type="ARBA" id="ARBA00022840"/>
    </source>
</evidence>
<dbReference type="PROSITE" id="PS50893">
    <property type="entry name" value="ABC_TRANSPORTER_2"/>
    <property type="match status" value="1"/>
</dbReference>
<feature type="domain" description="ABC transporter" evidence="5">
    <location>
        <begin position="3"/>
        <end position="213"/>
    </location>
</feature>
<dbReference type="PROSITE" id="PS00211">
    <property type="entry name" value="ABC_TRANSPORTER_1"/>
    <property type="match status" value="1"/>
</dbReference>
<keyword evidence="3" id="KW-0547">Nucleotide-binding</keyword>
<evidence type="ECO:0000313" key="6">
    <source>
        <dbReference type="EMBL" id="XBX76420.1"/>
    </source>
</evidence>
<sequence length="215" mass="24072">MTKRYSNYESFFALKPTSLTVDSGTINVIYGKSGSGKSTLLNILGGMDAPTQGKVMFENKDLYQLNDKEQSMIRGKRFGFVFQFFHLIPELSVYDNISLPTQFTKEPLEEKDIVTIAKTLGVEQRLTSLPSTLSGGEQQLVAVARALINHPDIIFADEPTGNLDSYNSSKVSELLETLCKERDVTLVLVTHDKDLIQSPDNLYQMEDGNLQLIRK</sequence>
<gene>
    <name evidence="6" type="ORF">PRVXT_002448</name>
</gene>
<dbReference type="SUPFAM" id="SSF52540">
    <property type="entry name" value="P-loop containing nucleoside triphosphate hydrolases"/>
    <property type="match status" value="1"/>
</dbReference>
<dbReference type="CDD" id="cd03255">
    <property type="entry name" value="ABC_MJ0796_LolCDE_FtsE"/>
    <property type="match status" value="1"/>
</dbReference>
<dbReference type="EMBL" id="CP158367">
    <property type="protein sequence ID" value="XBX76420.1"/>
    <property type="molecule type" value="Genomic_DNA"/>
</dbReference>
<dbReference type="InterPro" id="IPR027417">
    <property type="entry name" value="P-loop_NTPase"/>
</dbReference>
<dbReference type="InterPro" id="IPR017911">
    <property type="entry name" value="MacB-like_ATP-bd"/>
</dbReference>
<evidence type="ECO:0000259" key="5">
    <source>
        <dbReference type="PROSITE" id="PS50893"/>
    </source>
</evidence>
<dbReference type="InterPro" id="IPR017871">
    <property type="entry name" value="ABC_transporter-like_CS"/>
</dbReference>
<keyword evidence="2" id="KW-0813">Transport</keyword>
<dbReference type="InterPro" id="IPR003439">
    <property type="entry name" value="ABC_transporter-like_ATP-bd"/>
</dbReference>
<proteinExistence type="inferred from homology"/>
<dbReference type="GO" id="GO:0005524">
    <property type="term" value="F:ATP binding"/>
    <property type="evidence" value="ECO:0007669"/>
    <property type="project" value="UniProtKB-KW"/>
</dbReference>
<evidence type="ECO:0000256" key="2">
    <source>
        <dbReference type="ARBA" id="ARBA00022448"/>
    </source>
</evidence>
<dbReference type="SMART" id="SM00382">
    <property type="entry name" value="AAA"/>
    <property type="match status" value="1"/>
</dbReference>
<comment type="similarity">
    <text evidence="1">Belongs to the ABC transporter superfamily.</text>
</comment>
<dbReference type="PANTHER" id="PTHR42798:SF6">
    <property type="entry name" value="CELL DIVISION ATP-BINDING PROTEIN FTSE"/>
    <property type="match status" value="1"/>
</dbReference>
<evidence type="ECO:0000256" key="3">
    <source>
        <dbReference type="ARBA" id="ARBA00022741"/>
    </source>
</evidence>
<dbReference type="Gene3D" id="3.40.50.300">
    <property type="entry name" value="P-loop containing nucleotide triphosphate hydrolases"/>
    <property type="match status" value="1"/>
</dbReference>
<keyword evidence="4 6" id="KW-0067">ATP-binding</keyword>
<reference evidence="6" key="1">
    <citation type="journal article" date="2013" name="Extremophiles">
        <title>Proteinivorax tanatarense gen. nov., sp. nov., an anaerobic, haloalkaliphilic, proteolytic bacterium isolated from a decaying algal bloom, and proposal of Proteinivoraceae fam. nov.</title>
        <authorList>
            <person name="Kevbrin V."/>
            <person name="Boltyanskaya Y."/>
            <person name="Zhilina T."/>
            <person name="Kolganova T."/>
            <person name="Lavrentjeva E."/>
            <person name="Kuznetsov B."/>
        </authorList>
    </citation>
    <scope>NUCLEOTIDE SEQUENCE</scope>
    <source>
        <strain evidence="6">Z-910T</strain>
    </source>
</reference>
<dbReference type="PANTHER" id="PTHR42798">
    <property type="entry name" value="LIPOPROTEIN-RELEASING SYSTEM ATP-BINDING PROTEIN LOLD"/>
    <property type="match status" value="1"/>
</dbReference>
<dbReference type="InterPro" id="IPR003593">
    <property type="entry name" value="AAA+_ATPase"/>
</dbReference>
<dbReference type="AlphaFoldDB" id="A0AAU7VQU9"/>
<accession>A0AAU7VQU9</accession>
<dbReference type="RefSeq" id="WP_350345159.1">
    <property type="nucleotide sequence ID" value="NZ_CP158367.1"/>
</dbReference>
<evidence type="ECO:0000256" key="1">
    <source>
        <dbReference type="ARBA" id="ARBA00005417"/>
    </source>
</evidence>
<name>A0AAU7VQU9_9FIRM</name>
<organism evidence="6">
    <name type="scientific">Proteinivorax tanatarense</name>
    <dbReference type="NCBI Taxonomy" id="1260629"/>
    <lineage>
        <taxon>Bacteria</taxon>
        <taxon>Bacillati</taxon>
        <taxon>Bacillota</taxon>
        <taxon>Clostridia</taxon>
        <taxon>Eubacteriales</taxon>
        <taxon>Proteinivoracaceae</taxon>
        <taxon>Proteinivorax</taxon>
    </lineage>
</organism>
<dbReference type="GO" id="GO:0016887">
    <property type="term" value="F:ATP hydrolysis activity"/>
    <property type="evidence" value="ECO:0007669"/>
    <property type="project" value="InterPro"/>
</dbReference>